<feature type="compositionally biased region" description="Polar residues" evidence="1">
    <location>
        <begin position="117"/>
        <end position="129"/>
    </location>
</feature>
<feature type="region of interest" description="Disordered" evidence="1">
    <location>
        <begin position="50"/>
        <end position="203"/>
    </location>
</feature>
<accession>A0ABZ1D0B9</accession>
<dbReference type="RefSeq" id="XP_062791998.1">
    <property type="nucleotide sequence ID" value="XM_062935947.1"/>
</dbReference>
<dbReference type="EMBL" id="CP141885">
    <property type="protein sequence ID" value="WRT67258.1"/>
    <property type="molecule type" value="Genomic_DNA"/>
</dbReference>
<evidence type="ECO:0000313" key="3">
    <source>
        <dbReference type="EMBL" id="WRT67258.1"/>
    </source>
</evidence>
<reference evidence="3 4" key="1">
    <citation type="submission" date="2024-01" db="EMBL/GenBank/DDBJ databases">
        <title>Comparative genomics of Cryptococcus and Kwoniella reveals pathogenesis evolution and contrasting modes of karyotype evolution via chromosome fusion or intercentromeric recombination.</title>
        <authorList>
            <person name="Coelho M.A."/>
            <person name="David-Palma M."/>
            <person name="Shea T."/>
            <person name="Bowers K."/>
            <person name="McGinley-Smith S."/>
            <person name="Mohammad A.W."/>
            <person name="Gnirke A."/>
            <person name="Yurkov A.M."/>
            <person name="Nowrousian M."/>
            <person name="Sun S."/>
            <person name="Cuomo C.A."/>
            <person name="Heitman J."/>
        </authorList>
    </citation>
    <scope>NUCLEOTIDE SEQUENCE [LARGE SCALE GENOMIC DNA]</scope>
    <source>
        <strain evidence="3">CBS 11374</strain>
    </source>
</reference>
<feature type="chain" id="PRO_5046134788" evidence="2">
    <location>
        <begin position="28"/>
        <end position="229"/>
    </location>
</feature>
<protein>
    <submittedName>
        <fullName evidence="3">Uncharacterized protein</fullName>
    </submittedName>
</protein>
<keyword evidence="4" id="KW-1185">Reference proteome</keyword>
<feature type="compositionally biased region" description="Low complexity" evidence="1">
    <location>
        <begin position="172"/>
        <end position="203"/>
    </location>
</feature>
<feature type="compositionally biased region" description="Acidic residues" evidence="1">
    <location>
        <begin position="76"/>
        <end position="85"/>
    </location>
</feature>
<organism evidence="3 4">
    <name type="scientific">Kwoniella shivajii</name>
    <dbReference type="NCBI Taxonomy" id="564305"/>
    <lineage>
        <taxon>Eukaryota</taxon>
        <taxon>Fungi</taxon>
        <taxon>Dikarya</taxon>
        <taxon>Basidiomycota</taxon>
        <taxon>Agaricomycotina</taxon>
        <taxon>Tremellomycetes</taxon>
        <taxon>Tremellales</taxon>
        <taxon>Cryptococcaceae</taxon>
        <taxon>Kwoniella</taxon>
    </lineage>
</organism>
<feature type="compositionally biased region" description="Low complexity" evidence="1">
    <location>
        <begin position="53"/>
        <end position="75"/>
    </location>
</feature>
<proteinExistence type="predicted"/>
<gene>
    <name evidence="3" type="ORF">IL334_004225</name>
</gene>
<dbReference type="GeneID" id="87956356"/>
<feature type="compositionally biased region" description="Low complexity" evidence="1">
    <location>
        <begin position="130"/>
        <end position="165"/>
    </location>
</feature>
<evidence type="ECO:0000313" key="4">
    <source>
        <dbReference type="Proteomes" id="UP001329825"/>
    </source>
</evidence>
<feature type="compositionally biased region" description="Low complexity" evidence="1">
    <location>
        <begin position="86"/>
        <end position="98"/>
    </location>
</feature>
<evidence type="ECO:0000256" key="2">
    <source>
        <dbReference type="SAM" id="SignalP"/>
    </source>
</evidence>
<evidence type="ECO:0000256" key="1">
    <source>
        <dbReference type="SAM" id="MobiDB-lite"/>
    </source>
</evidence>
<keyword evidence="2" id="KW-0732">Signal</keyword>
<feature type="signal peptide" evidence="2">
    <location>
        <begin position="1"/>
        <end position="27"/>
    </location>
</feature>
<dbReference type="Proteomes" id="UP001329825">
    <property type="component" value="Chromosome 5"/>
</dbReference>
<sequence>MKLTIPFSITFVLLSTLVASSPSPAEGGKFIPIARGSRVDSRRAVVAMYPRQSASSDSGDGSTTSGDGLTTSGDDTGSEDGDTDSDATAAAAAEATATYTYDGSGGQEQDGGPSLTAVESGSTPAANDLTSATAANAEATSADPNAQPSAAPSASESASESSSHSGLTNYNTTTRSATGSVSGTSAAQTSATSSQAASAGSKSALPNLSPFSLITVVIAGGLGAMRILV</sequence>
<name>A0ABZ1D0B9_9TREE</name>